<dbReference type="Proteomes" id="UP001379945">
    <property type="component" value="Unassembled WGS sequence"/>
</dbReference>
<dbReference type="SMART" id="SM00478">
    <property type="entry name" value="ENDO3c"/>
    <property type="match status" value="1"/>
</dbReference>
<keyword evidence="4" id="KW-0489">Methyltransferase</keyword>
<dbReference type="InterPro" id="IPR035451">
    <property type="entry name" value="Ada-like_dom_sf"/>
</dbReference>
<comment type="catalytic activity">
    <reaction evidence="1">
        <text>Hydrolysis of alkylated DNA, releasing 3-methyladenine, 3-methylguanine, 7-methylguanine and 7-methyladenine.</text>
        <dbReference type="EC" id="3.2.2.21"/>
    </reaction>
</comment>
<comment type="caution">
    <text evidence="15">The sequence shown here is derived from an EMBL/GenBank/DDBJ whole genome shotgun (WGS) entry which is preliminary data.</text>
</comment>
<evidence type="ECO:0000313" key="15">
    <source>
        <dbReference type="EMBL" id="MEK8048102.1"/>
    </source>
</evidence>
<dbReference type="SUPFAM" id="SSF55945">
    <property type="entry name" value="TATA-box binding protein-like"/>
    <property type="match status" value="1"/>
</dbReference>
<keyword evidence="7" id="KW-0227">DNA damage</keyword>
<reference evidence="15 16" key="1">
    <citation type="submission" date="2024-04" db="EMBL/GenBank/DDBJ databases">
        <title>Novel species of the genus Ideonella isolated from streams.</title>
        <authorList>
            <person name="Lu H."/>
        </authorList>
    </citation>
    <scope>NUCLEOTIDE SEQUENCE [LARGE SCALE GENOMIC DNA]</scope>
    <source>
        <strain evidence="15 16">LYT19W</strain>
    </source>
</reference>
<evidence type="ECO:0000256" key="1">
    <source>
        <dbReference type="ARBA" id="ARBA00000086"/>
    </source>
</evidence>
<keyword evidence="6" id="KW-0479">Metal-binding</keyword>
<keyword evidence="13" id="KW-0234">DNA repair</keyword>
<dbReference type="InterPro" id="IPR011257">
    <property type="entry name" value="DNA_glycosylase"/>
</dbReference>
<dbReference type="InterPro" id="IPR010316">
    <property type="entry name" value="AlkA_N"/>
</dbReference>
<dbReference type="InterPro" id="IPR023170">
    <property type="entry name" value="HhH_base_excis_C"/>
</dbReference>
<dbReference type="Pfam" id="PF00730">
    <property type="entry name" value="HhH-GPD"/>
    <property type="match status" value="1"/>
</dbReference>
<keyword evidence="16" id="KW-1185">Reference proteome</keyword>
<keyword evidence="11" id="KW-0010">Activator</keyword>
<name>A0ABU9C888_9BURK</name>
<keyword evidence="5" id="KW-0808">Transferase</keyword>
<dbReference type="InterPro" id="IPR018060">
    <property type="entry name" value="HTH_AraC"/>
</dbReference>
<gene>
    <name evidence="15" type="ORF">AACH00_17245</name>
</gene>
<dbReference type="PROSITE" id="PS01124">
    <property type="entry name" value="HTH_ARAC_FAMILY_2"/>
    <property type="match status" value="1"/>
</dbReference>
<evidence type="ECO:0000256" key="11">
    <source>
        <dbReference type="ARBA" id="ARBA00023159"/>
    </source>
</evidence>
<evidence type="ECO:0000256" key="6">
    <source>
        <dbReference type="ARBA" id="ARBA00022723"/>
    </source>
</evidence>
<dbReference type="CDD" id="cd00056">
    <property type="entry name" value="ENDO3c"/>
    <property type="match status" value="1"/>
</dbReference>
<accession>A0ABU9C888</accession>
<keyword evidence="10" id="KW-0238">DNA-binding</keyword>
<evidence type="ECO:0000256" key="10">
    <source>
        <dbReference type="ARBA" id="ARBA00023125"/>
    </source>
</evidence>
<dbReference type="SUPFAM" id="SSF48150">
    <property type="entry name" value="DNA-glycosylase"/>
    <property type="match status" value="1"/>
</dbReference>
<dbReference type="Gene3D" id="1.10.1670.10">
    <property type="entry name" value="Helix-hairpin-Helix base-excision DNA repair enzymes (C-terminal)"/>
    <property type="match status" value="1"/>
</dbReference>
<dbReference type="Pfam" id="PF06029">
    <property type="entry name" value="AlkA_N"/>
    <property type="match status" value="1"/>
</dbReference>
<dbReference type="InterPro" id="IPR009057">
    <property type="entry name" value="Homeodomain-like_sf"/>
</dbReference>
<sequence>MSTPDTPLQSDAAYRALSTRDARFDGRFFVGVTSTGIYCRPVCRVRVPRAENCRFFPHAAAAEQGGFRPCLRCRPELAPGLSLTDTSRTLARTAASMIERAVADGLPVSLADLAGRLGVTDRHLRRIFAAEFDVSPIDWLTTHRLLLAKQLLTDTRLPVTQVALASGFGSLRRFNDAFASHYRLAPGALRKAGEPRNAKTAPVTAHDAGDVTLTLPWRAPYDVAAMRQFLANRPLPGVEAHAEGVWRRTLRVPHLQTHLTGWISLTLDETRGAARVGVSASLAPALGAVRRRVRHLLDVDTDTTSIDAALQNLPGGMRPGLRVPGCMDGFETTVRIILGQQVTVAAACTLAGRLVRRFGEPVSTPHEGLTHLFPTAQALAEADPAHIGELGIVRTRVGALQALARAVSEGVLHLDRSEPMEQTLQNLQSLPGIGPWTCELVAMRVLGWPDAFPASDIGVINALGGLKPAASVPMAEAWRPWRSYAVLQLWQQLPVAAPKPPSATAPARTAALTSLHLDTPPQANT</sequence>
<keyword evidence="9" id="KW-0805">Transcription regulation</keyword>
<evidence type="ECO:0000256" key="9">
    <source>
        <dbReference type="ARBA" id="ARBA00023015"/>
    </source>
</evidence>
<evidence type="ECO:0000259" key="14">
    <source>
        <dbReference type="PROSITE" id="PS01124"/>
    </source>
</evidence>
<dbReference type="InterPro" id="IPR018062">
    <property type="entry name" value="HTH_AraC-typ_CS"/>
</dbReference>
<dbReference type="InterPro" id="IPR003265">
    <property type="entry name" value="HhH-GPD_domain"/>
</dbReference>
<dbReference type="InterPro" id="IPR037046">
    <property type="entry name" value="AlkA_N_sf"/>
</dbReference>
<evidence type="ECO:0000256" key="13">
    <source>
        <dbReference type="ARBA" id="ARBA00023204"/>
    </source>
</evidence>
<dbReference type="SUPFAM" id="SSF57884">
    <property type="entry name" value="Ada DNA repair protein, N-terminal domain (N-Ada 10)"/>
    <property type="match status" value="1"/>
</dbReference>
<dbReference type="Pfam" id="PF02805">
    <property type="entry name" value="Ada_Zn_binding"/>
    <property type="match status" value="1"/>
</dbReference>
<dbReference type="RefSeq" id="WP_341400415.1">
    <property type="nucleotide sequence ID" value="NZ_JBBUTI010000013.1"/>
</dbReference>
<keyword evidence="12" id="KW-0804">Transcription</keyword>
<feature type="domain" description="HTH araC/xylS-type" evidence="14">
    <location>
        <begin position="92"/>
        <end position="192"/>
    </location>
</feature>
<dbReference type="Gene3D" id="1.10.10.60">
    <property type="entry name" value="Homeodomain-like"/>
    <property type="match status" value="1"/>
</dbReference>
<protein>
    <recommendedName>
        <fullName evidence="3">DNA-3-methyladenine glycosylase II</fullName>
        <ecNumber evidence="3">3.2.2.21</ecNumber>
    </recommendedName>
</protein>
<dbReference type="SMART" id="SM00342">
    <property type="entry name" value="HTH_ARAC"/>
    <property type="match status" value="1"/>
</dbReference>
<evidence type="ECO:0000256" key="7">
    <source>
        <dbReference type="ARBA" id="ARBA00022763"/>
    </source>
</evidence>
<dbReference type="Pfam" id="PF12833">
    <property type="entry name" value="HTH_18"/>
    <property type="match status" value="1"/>
</dbReference>
<evidence type="ECO:0000256" key="12">
    <source>
        <dbReference type="ARBA" id="ARBA00023163"/>
    </source>
</evidence>
<evidence type="ECO:0000256" key="2">
    <source>
        <dbReference type="ARBA" id="ARBA00001947"/>
    </source>
</evidence>
<dbReference type="EMBL" id="JBBUTI010000013">
    <property type="protein sequence ID" value="MEK8048102.1"/>
    <property type="molecule type" value="Genomic_DNA"/>
</dbReference>
<organism evidence="15 16">
    <name type="scientific">Ideonella margarita</name>
    <dbReference type="NCBI Taxonomy" id="2984191"/>
    <lineage>
        <taxon>Bacteria</taxon>
        <taxon>Pseudomonadati</taxon>
        <taxon>Pseudomonadota</taxon>
        <taxon>Betaproteobacteria</taxon>
        <taxon>Burkholderiales</taxon>
        <taxon>Sphaerotilaceae</taxon>
        <taxon>Ideonella</taxon>
    </lineage>
</organism>
<dbReference type="Gene3D" id="3.30.310.20">
    <property type="entry name" value="DNA-3-methyladenine glycosylase AlkA, N-terminal domain"/>
    <property type="match status" value="1"/>
</dbReference>
<evidence type="ECO:0000256" key="5">
    <source>
        <dbReference type="ARBA" id="ARBA00022679"/>
    </source>
</evidence>
<evidence type="ECO:0000256" key="4">
    <source>
        <dbReference type="ARBA" id="ARBA00022603"/>
    </source>
</evidence>
<dbReference type="InterPro" id="IPR051912">
    <property type="entry name" value="Alkylbase_DNA_Glycosylase/TA"/>
</dbReference>
<proteinExistence type="predicted"/>
<dbReference type="SUPFAM" id="SSF46689">
    <property type="entry name" value="Homeodomain-like"/>
    <property type="match status" value="1"/>
</dbReference>
<evidence type="ECO:0000313" key="16">
    <source>
        <dbReference type="Proteomes" id="UP001379945"/>
    </source>
</evidence>
<dbReference type="PANTHER" id="PTHR43003:SF13">
    <property type="entry name" value="DNA-3-METHYLADENINE GLYCOSYLASE 2"/>
    <property type="match status" value="1"/>
</dbReference>
<dbReference type="PROSITE" id="PS00041">
    <property type="entry name" value="HTH_ARAC_FAMILY_1"/>
    <property type="match status" value="1"/>
</dbReference>
<dbReference type="SMART" id="SM01009">
    <property type="entry name" value="AlkA_N"/>
    <property type="match status" value="1"/>
</dbReference>
<dbReference type="InterPro" id="IPR004026">
    <property type="entry name" value="Ada_DNA_repair_Zn-bd"/>
</dbReference>
<dbReference type="Gene3D" id="1.10.340.30">
    <property type="entry name" value="Hypothetical protein, domain 2"/>
    <property type="match status" value="1"/>
</dbReference>
<keyword evidence="8" id="KW-0862">Zinc</keyword>
<evidence type="ECO:0000256" key="3">
    <source>
        <dbReference type="ARBA" id="ARBA00012000"/>
    </source>
</evidence>
<dbReference type="EC" id="3.2.2.21" evidence="3"/>
<dbReference type="Gene3D" id="3.40.10.10">
    <property type="entry name" value="DNA Methylphosphotriester Repair Domain"/>
    <property type="match status" value="1"/>
</dbReference>
<evidence type="ECO:0000256" key="8">
    <source>
        <dbReference type="ARBA" id="ARBA00022833"/>
    </source>
</evidence>
<dbReference type="PANTHER" id="PTHR43003">
    <property type="entry name" value="DNA-3-METHYLADENINE GLYCOSYLASE"/>
    <property type="match status" value="1"/>
</dbReference>
<comment type="cofactor">
    <cofactor evidence="2">
        <name>Zn(2+)</name>
        <dbReference type="ChEBI" id="CHEBI:29105"/>
    </cofactor>
</comment>